<accession>A0A9Q1ETX8</accession>
<dbReference type="EMBL" id="JAINUF010000012">
    <property type="protein sequence ID" value="KAJ8345002.1"/>
    <property type="molecule type" value="Genomic_DNA"/>
</dbReference>
<feature type="compositionally biased region" description="Polar residues" evidence="1">
    <location>
        <begin position="92"/>
        <end position="103"/>
    </location>
</feature>
<proteinExistence type="predicted"/>
<comment type="caution">
    <text evidence="2">The sequence shown here is derived from an EMBL/GenBank/DDBJ whole genome shotgun (WGS) entry which is preliminary data.</text>
</comment>
<evidence type="ECO:0000256" key="1">
    <source>
        <dbReference type="SAM" id="MobiDB-lite"/>
    </source>
</evidence>
<protein>
    <submittedName>
        <fullName evidence="2">Uncharacterized protein</fullName>
    </submittedName>
</protein>
<reference evidence="2" key="1">
    <citation type="journal article" date="2023" name="Science">
        <title>Genome structures resolve the early diversification of teleost fishes.</title>
        <authorList>
            <person name="Parey E."/>
            <person name="Louis A."/>
            <person name="Montfort J."/>
            <person name="Bouchez O."/>
            <person name="Roques C."/>
            <person name="Iampietro C."/>
            <person name="Lluch J."/>
            <person name="Castinel A."/>
            <person name="Donnadieu C."/>
            <person name="Desvignes T."/>
            <person name="Floi Bucao C."/>
            <person name="Jouanno E."/>
            <person name="Wen M."/>
            <person name="Mejri S."/>
            <person name="Dirks R."/>
            <person name="Jansen H."/>
            <person name="Henkel C."/>
            <person name="Chen W.J."/>
            <person name="Zahm M."/>
            <person name="Cabau C."/>
            <person name="Klopp C."/>
            <person name="Thompson A.W."/>
            <person name="Robinson-Rechavi M."/>
            <person name="Braasch I."/>
            <person name="Lecointre G."/>
            <person name="Bobe J."/>
            <person name="Postlethwait J.H."/>
            <person name="Berthelot C."/>
            <person name="Roest Crollius H."/>
            <person name="Guiguen Y."/>
        </authorList>
    </citation>
    <scope>NUCLEOTIDE SEQUENCE</scope>
    <source>
        <strain evidence="2">WJC10195</strain>
    </source>
</reference>
<organism evidence="2 3">
    <name type="scientific">Synaphobranchus kaupii</name>
    <name type="common">Kaup's arrowtooth eel</name>
    <dbReference type="NCBI Taxonomy" id="118154"/>
    <lineage>
        <taxon>Eukaryota</taxon>
        <taxon>Metazoa</taxon>
        <taxon>Chordata</taxon>
        <taxon>Craniata</taxon>
        <taxon>Vertebrata</taxon>
        <taxon>Euteleostomi</taxon>
        <taxon>Actinopterygii</taxon>
        <taxon>Neopterygii</taxon>
        <taxon>Teleostei</taxon>
        <taxon>Anguilliformes</taxon>
        <taxon>Synaphobranchidae</taxon>
        <taxon>Synaphobranchus</taxon>
    </lineage>
</organism>
<gene>
    <name evidence="2" type="ORF">SKAU_G00291950</name>
</gene>
<evidence type="ECO:0000313" key="3">
    <source>
        <dbReference type="Proteomes" id="UP001152622"/>
    </source>
</evidence>
<sequence length="103" mass="11694">MSQWIQWLQLASGSVEIIGFSTKWIRSSFPIVVLRYLLSRWAVAVRRGPACPLYRPCREREAFHLSPCLSVLRLLRYSPQNTPGSLAARTPACSTPHRTPTQV</sequence>
<feature type="region of interest" description="Disordered" evidence="1">
    <location>
        <begin position="81"/>
        <end position="103"/>
    </location>
</feature>
<dbReference type="AlphaFoldDB" id="A0A9Q1ETX8"/>
<keyword evidence="3" id="KW-1185">Reference proteome</keyword>
<evidence type="ECO:0000313" key="2">
    <source>
        <dbReference type="EMBL" id="KAJ8345002.1"/>
    </source>
</evidence>
<dbReference type="Proteomes" id="UP001152622">
    <property type="component" value="Chromosome 12"/>
</dbReference>
<name>A0A9Q1ETX8_SYNKA</name>